<gene>
    <name evidence="2" type="ORF">Val02_57660</name>
</gene>
<feature type="transmembrane region" description="Helical" evidence="1">
    <location>
        <begin position="25"/>
        <end position="45"/>
    </location>
</feature>
<keyword evidence="3" id="KW-1185">Reference proteome</keyword>
<evidence type="ECO:0000313" key="3">
    <source>
        <dbReference type="Proteomes" id="UP000619260"/>
    </source>
</evidence>
<dbReference type="AlphaFoldDB" id="A0A8J4DS62"/>
<comment type="caution">
    <text evidence="2">The sequence shown here is derived from an EMBL/GenBank/DDBJ whole genome shotgun (WGS) entry which is preliminary data.</text>
</comment>
<reference evidence="2" key="1">
    <citation type="submission" date="2021-01" db="EMBL/GenBank/DDBJ databases">
        <title>Whole genome shotgun sequence of Virgisporangium aliadipatigenens NBRC 105644.</title>
        <authorList>
            <person name="Komaki H."/>
            <person name="Tamura T."/>
        </authorList>
    </citation>
    <scope>NUCLEOTIDE SEQUENCE</scope>
    <source>
        <strain evidence="2">NBRC 105644</strain>
    </source>
</reference>
<evidence type="ECO:0000256" key="1">
    <source>
        <dbReference type="SAM" id="Phobius"/>
    </source>
</evidence>
<feature type="transmembrane region" description="Helical" evidence="1">
    <location>
        <begin position="93"/>
        <end position="118"/>
    </location>
</feature>
<accession>A0A8J4DS62</accession>
<feature type="transmembrane region" description="Helical" evidence="1">
    <location>
        <begin position="52"/>
        <end position="73"/>
    </location>
</feature>
<keyword evidence="1" id="KW-0472">Membrane</keyword>
<name>A0A8J4DS62_9ACTN</name>
<dbReference type="EMBL" id="BOPF01000023">
    <property type="protein sequence ID" value="GIJ48880.1"/>
    <property type="molecule type" value="Genomic_DNA"/>
</dbReference>
<keyword evidence="1" id="KW-1133">Transmembrane helix</keyword>
<sequence length="337" mass="36014">MVLFATVSEKASYGLDSLGKWNLDYYAIGLLCGIAMGIVSVFLSTKLALRDGVIVVAMVLTGAALVGVAQSVSPSIYEGGWILPSNASTADRLALVTGIAGVHGTIAVSYTFAALNLLRFFLDRRPIKKMAVSATVAEITSILANLYETRPLPMAATNLSSSMTSLERIAVLIGRGFPKMAPASAEMGRRAMEDRCQQAAFAVREYQTWVALPGYDTNRDLTVKLVALLGAICHLELNSLPTPSSEFSVQAGKSKVALNTLRTIAVGILPLAVTLALKWSKLLPPAPLDSFVILISTLWALVYLMILLDPLFSARVSVFKDFVSVFRGGSGGNRSRP</sequence>
<protein>
    <submittedName>
        <fullName evidence="2">Uncharacterized protein</fullName>
    </submittedName>
</protein>
<feature type="transmembrane region" description="Helical" evidence="1">
    <location>
        <begin position="260"/>
        <end position="279"/>
    </location>
</feature>
<feature type="transmembrane region" description="Helical" evidence="1">
    <location>
        <begin position="291"/>
        <end position="312"/>
    </location>
</feature>
<evidence type="ECO:0000313" key="2">
    <source>
        <dbReference type="EMBL" id="GIJ48880.1"/>
    </source>
</evidence>
<dbReference type="Proteomes" id="UP000619260">
    <property type="component" value="Unassembled WGS sequence"/>
</dbReference>
<proteinExistence type="predicted"/>
<organism evidence="2 3">
    <name type="scientific">Virgisporangium aliadipatigenens</name>
    <dbReference type="NCBI Taxonomy" id="741659"/>
    <lineage>
        <taxon>Bacteria</taxon>
        <taxon>Bacillati</taxon>
        <taxon>Actinomycetota</taxon>
        <taxon>Actinomycetes</taxon>
        <taxon>Micromonosporales</taxon>
        <taxon>Micromonosporaceae</taxon>
        <taxon>Virgisporangium</taxon>
    </lineage>
</organism>
<keyword evidence="1" id="KW-0812">Transmembrane</keyword>